<keyword evidence="1" id="KW-1185">Reference proteome</keyword>
<accession>A0ABM1QW50</accession>
<dbReference type="PANTHER" id="PTHR33116">
    <property type="entry name" value="REVERSE TRANSCRIPTASE ZINC-BINDING DOMAIN-CONTAINING PROTEIN-RELATED-RELATED"/>
    <property type="match status" value="1"/>
</dbReference>
<dbReference type="Proteomes" id="UP000694864">
    <property type="component" value="Chromosome 14"/>
</dbReference>
<reference evidence="2" key="2">
    <citation type="submission" date="2025-08" db="UniProtKB">
        <authorList>
            <consortium name="RefSeq"/>
        </authorList>
    </citation>
    <scope>IDENTIFICATION</scope>
    <source>
        <tissue evidence="2">Leaf</tissue>
    </source>
</reference>
<evidence type="ECO:0000313" key="2">
    <source>
        <dbReference type="RefSeq" id="XP_019090988.1"/>
    </source>
</evidence>
<sequence>MAIKEIFTQYERASGQQVNTRKSSLTFGKRVSEPTKTHIRHVLQIHNEGGCGKYLGLPEQFGRKKIELFQFIIENVKGKTKGWNNKFLSQGGKEILLKAIAMAMPVYTMNCFKLPKGICEDIERIIAHYWWNSQHQGFATHWVAWDRMKYSKREGGLGFRDIDKFNDALLAKQAWRILQNPNSLLTRTLRGRYFANSGILEANDGVQPSFGWKSLLIGRDLLRKGLRFTVGDGHQIATWSDPWLLTHPPRPPRKAQDNQPDEISFCK</sequence>
<dbReference type="GeneID" id="109128644"/>
<dbReference type="RefSeq" id="XP_019090988.1">
    <property type="nucleotide sequence ID" value="XM_019235443.1"/>
</dbReference>
<reference evidence="1" key="1">
    <citation type="journal article" date="2014" name="Nat. Commun.">
        <title>The emerging biofuel crop Camelina sativa retains a highly undifferentiated hexaploid genome structure.</title>
        <authorList>
            <person name="Kagale S."/>
            <person name="Koh C."/>
            <person name="Nixon J."/>
            <person name="Bollina V."/>
            <person name="Clarke W.E."/>
            <person name="Tuteja R."/>
            <person name="Spillane C."/>
            <person name="Robinson S.J."/>
            <person name="Links M.G."/>
            <person name="Clarke C."/>
            <person name="Higgins E.E."/>
            <person name="Huebert T."/>
            <person name="Sharpe A.G."/>
            <person name="Parkin I.A."/>
        </authorList>
    </citation>
    <scope>NUCLEOTIDE SEQUENCE [LARGE SCALE GENOMIC DNA]</scope>
    <source>
        <strain evidence="1">cv. DH55</strain>
    </source>
</reference>
<evidence type="ECO:0000313" key="1">
    <source>
        <dbReference type="Proteomes" id="UP000694864"/>
    </source>
</evidence>
<proteinExistence type="predicted"/>
<dbReference type="PANTHER" id="PTHR33116:SF86">
    <property type="entry name" value="REVERSE TRANSCRIPTASE DOMAIN-CONTAINING PROTEIN"/>
    <property type="match status" value="1"/>
</dbReference>
<name>A0ABM1QW50_CAMSA</name>
<organism evidence="1 2">
    <name type="scientific">Camelina sativa</name>
    <name type="common">False flax</name>
    <name type="synonym">Myagrum sativum</name>
    <dbReference type="NCBI Taxonomy" id="90675"/>
    <lineage>
        <taxon>Eukaryota</taxon>
        <taxon>Viridiplantae</taxon>
        <taxon>Streptophyta</taxon>
        <taxon>Embryophyta</taxon>
        <taxon>Tracheophyta</taxon>
        <taxon>Spermatophyta</taxon>
        <taxon>Magnoliopsida</taxon>
        <taxon>eudicotyledons</taxon>
        <taxon>Gunneridae</taxon>
        <taxon>Pentapetalae</taxon>
        <taxon>rosids</taxon>
        <taxon>malvids</taxon>
        <taxon>Brassicales</taxon>
        <taxon>Brassicaceae</taxon>
        <taxon>Camelineae</taxon>
        <taxon>Camelina</taxon>
    </lineage>
</organism>
<gene>
    <name evidence="2" type="primary">LOC109128644</name>
</gene>
<protein>
    <submittedName>
        <fullName evidence="2">Uncharacterized protein LOC109128644</fullName>
    </submittedName>
</protein>